<feature type="domain" description="Carboxymuconolactone decarboxylase-like" evidence="1">
    <location>
        <begin position="179"/>
        <end position="263"/>
    </location>
</feature>
<accession>A0A8J3MTZ3</accession>
<dbReference type="AlphaFoldDB" id="A0A8J3MTZ3"/>
<proteinExistence type="predicted"/>
<dbReference type="EMBL" id="BNJF01000002">
    <property type="protein sequence ID" value="GHO46421.1"/>
    <property type="molecule type" value="Genomic_DNA"/>
</dbReference>
<keyword evidence="3" id="KW-1185">Reference proteome</keyword>
<dbReference type="InterPro" id="IPR029032">
    <property type="entry name" value="AhpD-like"/>
</dbReference>
<sequence length="271" mass="28749">MSSKDKDGLKASATDRFERGVDLLRQVGGENYDVPIRALDDIAPALGRFTVDFAYGDVISRPGLDLKTRQLCTVAALAAMGTAAPQLRYHVLGALNVGWSAQEIVEVMLIAAVYAGFPAALNGITGAREVFIQQGMMPAASEVAHDEELSRYEHGMQALDQTSHGSGAAVIESLKDIAPDLGRFVVEFAYGDVIGRPTLDTKLTELTTIAMCTALGTAQPQLGVHINAALNVGVTNEEIVETITQMAVYAGFPAALNGIGVARKVFTDRAK</sequence>
<dbReference type="Pfam" id="PF02627">
    <property type="entry name" value="CMD"/>
    <property type="match status" value="2"/>
</dbReference>
<feature type="domain" description="Carboxymuconolactone decarboxylase-like" evidence="1">
    <location>
        <begin position="44"/>
        <end position="124"/>
    </location>
</feature>
<dbReference type="InterPro" id="IPR003779">
    <property type="entry name" value="CMD-like"/>
</dbReference>
<protein>
    <submittedName>
        <fullName evidence="2">Carboxymuconolactone decarboxylase</fullName>
    </submittedName>
</protein>
<evidence type="ECO:0000313" key="3">
    <source>
        <dbReference type="Proteomes" id="UP000612362"/>
    </source>
</evidence>
<evidence type="ECO:0000259" key="1">
    <source>
        <dbReference type="Pfam" id="PF02627"/>
    </source>
</evidence>
<gene>
    <name evidence="2" type="ORF">KSX_45840</name>
</gene>
<dbReference type="Gene3D" id="1.20.1290.10">
    <property type="entry name" value="AhpD-like"/>
    <property type="match status" value="2"/>
</dbReference>
<reference evidence="2" key="1">
    <citation type="submission" date="2020-10" db="EMBL/GenBank/DDBJ databases">
        <title>Taxonomic study of unclassified bacteria belonging to the class Ktedonobacteria.</title>
        <authorList>
            <person name="Yabe S."/>
            <person name="Wang C.M."/>
            <person name="Zheng Y."/>
            <person name="Sakai Y."/>
            <person name="Cavaletti L."/>
            <person name="Monciardini P."/>
            <person name="Donadio S."/>
        </authorList>
    </citation>
    <scope>NUCLEOTIDE SEQUENCE</scope>
    <source>
        <strain evidence="2">SOSP1-1</strain>
    </source>
</reference>
<dbReference type="PANTHER" id="PTHR33570:SF10">
    <property type="entry name" value="GAMMA-CARBOXYMUCONOLACTONE DECARBOXYLASE"/>
    <property type="match status" value="1"/>
</dbReference>
<name>A0A8J3MTZ3_9CHLR</name>
<comment type="caution">
    <text evidence="2">The sequence shown here is derived from an EMBL/GenBank/DDBJ whole genome shotgun (WGS) entry which is preliminary data.</text>
</comment>
<dbReference type="SUPFAM" id="SSF69118">
    <property type="entry name" value="AhpD-like"/>
    <property type="match status" value="1"/>
</dbReference>
<dbReference type="GO" id="GO:0051920">
    <property type="term" value="F:peroxiredoxin activity"/>
    <property type="evidence" value="ECO:0007669"/>
    <property type="project" value="InterPro"/>
</dbReference>
<dbReference type="RefSeq" id="WP_220195801.1">
    <property type="nucleotide sequence ID" value="NZ_BNJF01000002.1"/>
</dbReference>
<evidence type="ECO:0000313" key="2">
    <source>
        <dbReference type="EMBL" id="GHO46421.1"/>
    </source>
</evidence>
<dbReference type="InterPro" id="IPR052512">
    <property type="entry name" value="4CMD/NDH-1_regulator"/>
</dbReference>
<organism evidence="2 3">
    <name type="scientific">Ktedonospora formicarum</name>
    <dbReference type="NCBI Taxonomy" id="2778364"/>
    <lineage>
        <taxon>Bacteria</taxon>
        <taxon>Bacillati</taxon>
        <taxon>Chloroflexota</taxon>
        <taxon>Ktedonobacteria</taxon>
        <taxon>Ktedonobacterales</taxon>
        <taxon>Ktedonobacteraceae</taxon>
        <taxon>Ktedonospora</taxon>
    </lineage>
</organism>
<dbReference type="Proteomes" id="UP000612362">
    <property type="component" value="Unassembled WGS sequence"/>
</dbReference>
<dbReference type="PANTHER" id="PTHR33570">
    <property type="entry name" value="4-CARBOXYMUCONOLACTONE DECARBOXYLASE FAMILY PROTEIN"/>
    <property type="match status" value="1"/>
</dbReference>